<dbReference type="GO" id="GO:0022857">
    <property type="term" value="F:transmembrane transporter activity"/>
    <property type="evidence" value="ECO:0007669"/>
    <property type="project" value="TreeGrafter"/>
</dbReference>
<evidence type="ECO:0000259" key="4">
    <source>
        <dbReference type="PROSITE" id="PS50893"/>
    </source>
</evidence>
<comment type="caution">
    <text evidence="5">The sequence shown here is derived from an EMBL/GenBank/DDBJ whole genome shotgun (WGS) entry which is preliminary data.</text>
</comment>
<keyword evidence="6" id="KW-1185">Reference proteome</keyword>
<evidence type="ECO:0000256" key="1">
    <source>
        <dbReference type="ARBA" id="ARBA00005417"/>
    </source>
</evidence>
<proteinExistence type="inferred from homology"/>
<dbReference type="GO" id="GO:0016887">
    <property type="term" value="F:ATP hydrolysis activity"/>
    <property type="evidence" value="ECO:0007669"/>
    <property type="project" value="InterPro"/>
</dbReference>
<dbReference type="RefSeq" id="WP_183061896.1">
    <property type="nucleotide sequence ID" value="NZ_RBWV01000011.1"/>
</dbReference>
<dbReference type="EMBL" id="RBWV01000011">
    <property type="protein sequence ID" value="RKS75521.1"/>
    <property type="molecule type" value="Genomic_DNA"/>
</dbReference>
<dbReference type="AlphaFoldDB" id="A0A420XQE3"/>
<dbReference type="SUPFAM" id="SSF52540">
    <property type="entry name" value="P-loop containing nucleoside triphosphate hydrolases"/>
    <property type="match status" value="1"/>
</dbReference>
<name>A0A420XQE3_9ACTN</name>
<evidence type="ECO:0000313" key="6">
    <source>
        <dbReference type="Proteomes" id="UP000281955"/>
    </source>
</evidence>
<gene>
    <name evidence="5" type="ORF">CLV35_1991</name>
</gene>
<dbReference type="InterPro" id="IPR017871">
    <property type="entry name" value="ABC_transporter-like_CS"/>
</dbReference>
<evidence type="ECO:0000313" key="5">
    <source>
        <dbReference type="EMBL" id="RKS75521.1"/>
    </source>
</evidence>
<dbReference type="InterPro" id="IPR003439">
    <property type="entry name" value="ABC_transporter-like_ATP-bd"/>
</dbReference>
<dbReference type="GO" id="GO:0005886">
    <property type="term" value="C:plasma membrane"/>
    <property type="evidence" value="ECO:0007669"/>
    <property type="project" value="TreeGrafter"/>
</dbReference>
<sequence>MAPSSQPVEEPVAVCAGLLKIYVSATGETHALRGVDARFARGTVTAVTGPSGSGKSSLLGVLALQERASGGELTVLGRPVGGLSGRAVTSLRRRHVSWVAQRPSHSLFPRLTAAQQLRQVAGLRGDDPRTPVQALDELGLAPLAGSRPGELSGGEQQRLAVAVATWGAPDLLVADEPTAELDDESAVLVLEQLHRAAAAGSAVVLSTHDARAVGAADRVLALRHGVLSTERDRGGRVTAPIDSTGRLQLPADALELFPGGRALVERDGDGLRLRPVAEGDR</sequence>
<evidence type="ECO:0000256" key="3">
    <source>
        <dbReference type="ARBA" id="ARBA00022840"/>
    </source>
</evidence>
<dbReference type="PANTHER" id="PTHR24220">
    <property type="entry name" value="IMPORT ATP-BINDING PROTEIN"/>
    <property type="match status" value="1"/>
</dbReference>
<dbReference type="PROSITE" id="PS00211">
    <property type="entry name" value="ABC_TRANSPORTER_1"/>
    <property type="match status" value="1"/>
</dbReference>
<dbReference type="PROSITE" id="PS50893">
    <property type="entry name" value="ABC_TRANSPORTER_2"/>
    <property type="match status" value="1"/>
</dbReference>
<dbReference type="PANTHER" id="PTHR24220:SF689">
    <property type="entry name" value="LIPOPROTEIN-RELEASING SYSTEM ATP-BINDING PROTEIN LOLD"/>
    <property type="match status" value="1"/>
</dbReference>
<dbReference type="InterPro" id="IPR003593">
    <property type="entry name" value="AAA+_ATPase"/>
</dbReference>
<dbReference type="Proteomes" id="UP000281955">
    <property type="component" value="Unassembled WGS sequence"/>
</dbReference>
<dbReference type="Pfam" id="PF00005">
    <property type="entry name" value="ABC_tran"/>
    <property type="match status" value="1"/>
</dbReference>
<dbReference type="GO" id="GO:0005524">
    <property type="term" value="F:ATP binding"/>
    <property type="evidence" value="ECO:0007669"/>
    <property type="project" value="UniProtKB-KW"/>
</dbReference>
<organism evidence="5 6">
    <name type="scientific">Motilibacter peucedani</name>
    <dbReference type="NCBI Taxonomy" id="598650"/>
    <lineage>
        <taxon>Bacteria</taxon>
        <taxon>Bacillati</taxon>
        <taxon>Actinomycetota</taxon>
        <taxon>Actinomycetes</taxon>
        <taxon>Motilibacterales</taxon>
        <taxon>Motilibacteraceae</taxon>
        <taxon>Motilibacter</taxon>
    </lineage>
</organism>
<dbReference type="SMART" id="SM00382">
    <property type="entry name" value="AAA"/>
    <property type="match status" value="1"/>
</dbReference>
<comment type="similarity">
    <text evidence="1">Belongs to the ABC transporter superfamily.</text>
</comment>
<dbReference type="InterPro" id="IPR027417">
    <property type="entry name" value="P-loop_NTPase"/>
</dbReference>
<dbReference type="Gene3D" id="3.40.50.300">
    <property type="entry name" value="P-loop containing nucleotide triphosphate hydrolases"/>
    <property type="match status" value="1"/>
</dbReference>
<dbReference type="InterPro" id="IPR015854">
    <property type="entry name" value="ABC_transpr_LolD-like"/>
</dbReference>
<accession>A0A420XQE3</accession>
<protein>
    <submittedName>
        <fullName evidence="5">Putative ABC transport system ATP-binding protein</fullName>
    </submittedName>
</protein>
<keyword evidence="3 5" id="KW-0067">ATP-binding</keyword>
<keyword evidence="2" id="KW-0547">Nucleotide-binding</keyword>
<evidence type="ECO:0000256" key="2">
    <source>
        <dbReference type="ARBA" id="ARBA00022741"/>
    </source>
</evidence>
<feature type="domain" description="ABC transporter" evidence="4">
    <location>
        <begin position="16"/>
        <end position="249"/>
    </location>
</feature>
<dbReference type="InParanoid" id="A0A420XQE3"/>
<reference evidence="5 6" key="1">
    <citation type="submission" date="2018-10" db="EMBL/GenBank/DDBJ databases">
        <title>Genomic Encyclopedia of Archaeal and Bacterial Type Strains, Phase II (KMG-II): from individual species to whole genera.</title>
        <authorList>
            <person name="Goeker M."/>
        </authorList>
    </citation>
    <scope>NUCLEOTIDE SEQUENCE [LARGE SCALE GENOMIC DNA]</scope>
    <source>
        <strain evidence="5 6">RP-AC37</strain>
    </source>
</reference>